<dbReference type="KEGG" id="vg:55412299"/>
<sequence length="927" mass="100053">MADFKYNPETDKLEYVGTGYDGAPEADADPNVAVATPPDPLERTYYDPVQGQNEALAARQQANAKAVVANAGDDRPLFAQDGGQFAGDLAKSIVNPAWALVTDYVDLGHGLVDVAQQTGNLIQGKGFDGSKVFDDSDNPLTKGRIDTFRSETQAGQFVNTTARVGVALLTLPKLALKGLIMPLKLLGKAPAVGKPLAKAGNLLGKVDDAIKAPRETTKATTTALNAIQKGAPTSKAAKLANADDWLKLTYKDVVNAGVDGNRFATAMRSTERAAKGLTKGKASLRTVGEALAWDAFVAFNAAGEGNPMLDETFTDFLDEAGLPTIPFLQTSIRDTGLEAKFKQMTDGLLLGGIISSVMDVGRIYRFSRAFQKADDVEKRLIVKALNEEGERLGGSVAKLSEQVDAVAMLPSAGQTTAFVDNALSTGLNPSAPAGPNLLDIELNRVETARAQNQLAEETQSNLLNYQQLQANAEVNAGVSDIVPSPGGQLAPEGGPIEPVNVQVMRPPEPTITPQTMRAGFKQYVEARFAEQRPEFLQELVDTTTKLLPRNRVDAIDMLEKFPLRYNGLGMMEASDSVTNNYLIERGLREGWTKVNPEMMELTYNRKLAFDFDRNQYSVKQARALDEAAEIDRYNTKMLEQGSDPATQPVQDELGKMGARDAFDDSPIGRSTLGEDGEVDNVLEATKAGAEPTPDQALVEARRQEQLAAVQEAGAKNAEQAQIDVDAIAAYADIGSDRQVVAEMLNLDLDALPKYQIEKIGNRRYQVLDDVGESVDGNTYSTLKAARKGAEIAEKAQYKGYVAKARALADRATDQPIRSTFGTELLDSPLVRGSLKLTQRQSEILNELGIPIEGTDLDLSQADLAGMSKSIQQLMEESTGPQRRVLGNILKRVDEKVTELVPAARLAAEVDKTVALSQKFLKDGEICF</sequence>
<dbReference type="GeneID" id="55412299"/>
<name>A0A6S4P8Q3_9CAUD</name>
<evidence type="ECO:0000313" key="1">
    <source>
        <dbReference type="EMBL" id="BAQ94499.1"/>
    </source>
</evidence>
<organism evidence="1 2">
    <name type="scientific">uncultured phage_MedDCM-OCT-S39-C11</name>
    <dbReference type="NCBI Taxonomy" id="2740805"/>
    <lineage>
        <taxon>Viruses</taxon>
        <taxon>Duplodnaviria</taxon>
        <taxon>Heunggongvirae</taxon>
        <taxon>Uroviricota</taxon>
        <taxon>Caudoviricetes</taxon>
        <taxon>Autographivirales</taxon>
        <taxon>Krakvirus</taxon>
        <taxon>Krakvirus S39C11</taxon>
    </lineage>
</organism>
<protein>
    <submittedName>
        <fullName evidence="1">Uncharacterized protein</fullName>
    </submittedName>
</protein>
<evidence type="ECO:0000313" key="2">
    <source>
        <dbReference type="Proteomes" id="UP000505326"/>
    </source>
</evidence>
<accession>A0A6S4P8Q3</accession>
<reference evidence="1 2" key="1">
    <citation type="journal article" date="2013" name="PLoS Genet.">
        <title>Expanding the Marine Virosphere Using Metagenomics.</title>
        <authorList>
            <person name="Mizuno C.M."/>
            <person name="Rodriguez-Valera F."/>
            <person name="Kimes N.E."/>
            <person name="Ghai R."/>
        </authorList>
    </citation>
    <scope>NUCLEOTIDE SEQUENCE [LARGE SCALE GENOMIC DNA]</scope>
    <source>
        <strain evidence="1">UvMED-CGR-U-MedDCM-OCT-S39-C11</strain>
    </source>
</reference>
<keyword evidence="2" id="KW-1185">Reference proteome</keyword>
<proteinExistence type="predicted"/>
<dbReference type="RefSeq" id="YP_009777996.1">
    <property type="nucleotide sequence ID" value="NC_047708.1"/>
</dbReference>
<dbReference type="EMBL" id="AP013549">
    <property type="protein sequence ID" value="BAQ94499.1"/>
    <property type="molecule type" value="Genomic_DNA"/>
</dbReference>
<dbReference type="Proteomes" id="UP000505326">
    <property type="component" value="Segment"/>
</dbReference>